<gene>
    <name evidence="2" type="ORF">AXF13_01995</name>
</gene>
<dbReference type="RefSeq" id="WP_062251455.1">
    <property type="nucleotide sequence ID" value="NZ_CP014229.1"/>
</dbReference>
<dbReference type="KEGG" id="dfi:AXF13_01995"/>
<dbReference type="Gene3D" id="3.30.2010.10">
    <property type="entry name" value="Metalloproteases ('zincins'), catalytic domain"/>
    <property type="match status" value="1"/>
</dbReference>
<dbReference type="PANTHER" id="PTHR30399:SF1">
    <property type="entry name" value="UTP PYROPHOSPHATASE"/>
    <property type="match status" value="1"/>
</dbReference>
<sequence>MPAKIAAPSPDATADFTLADGTRLTARVRRSARARRARLSLAPDGGLLLTVPGHWSPSAVDQTLPRFLPWLERAWQRYQRRAPEKGLPNAVVLPLPGLEFRVETAGDLAEGRRHSQAAHSMLVSQGARRLLLLETPGLLRLFGPPEDAALGALALRRWCREQAARLLPPYLLRLAAREGFAVSGVSVRDQRSRWGSCSRTRPDAREQRAARPRRSVSFKDFLGRLLGGKSENEPDGGAAVQNAAGHINLNWRALLLPVPLLEHLCWHELCHLRQMNHSPAYRAELARFSPHWPDMEKELNRAWRDLPWWALPGTVPDARNR</sequence>
<evidence type="ECO:0000259" key="1">
    <source>
        <dbReference type="Pfam" id="PF01863"/>
    </source>
</evidence>
<feature type="domain" description="YgjP-like metallopeptidase" evidence="1">
    <location>
        <begin position="242"/>
        <end position="301"/>
    </location>
</feature>
<proteinExistence type="predicted"/>
<dbReference type="InterPro" id="IPR002725">
    <property type="entry name" value="YgjP-like_metallopeptidase"/>
</dbReference>
<feature type="domain" description="YgjP-like metallopeptidase" evidence="1">
    <location>
        <begin position="35"/>
        <end position="200"/>
    </location>
</feature>
<reference evidence="3" key="1">
    <citation type="submission" date="2016-02" db="EMBL/GenBank/DDBJ databases">
        <authorList>
            <person name="Holder M.E."/>
            <person name="Ajami N.J."/>
            <person name="Petrosino J.F."/>
        </authorList>
    </citation>
    <scope>NUCLEOTIDE SEQUENCE [LARGE SCALE GENOMIC DNA]</scope>
    <source>
        <strain evidence="3">CCUG 45958</strain>
    </source>
</reference>
<dbReference type="Pfam" id="PF01863">
    <property type="entry name" value="YgjP-like"/>
    <property type="match status" value="2"/>
</dbReference>
<dbReference type="PANTHER" id="PTHR30399">
    <property type="entry name" value="UNCHARACTERIZED PROTEIN YGJP"/>
    <property type="match status" value="1"/>
</dbReference>
<dbReference type="EMBL" id="CP014229">
    <property type="protein sequence ID" value="AMD88986.1"/>
    <property type="molecule type" value="Genomic_DNA"/>
</dbReference>
<evidence type="ECO:0000313" key="3">
    <source>
        <dbReference type="Proteomes" id="UP000069241"/>
    </source>
</evidence>
<dbReference type="AlphaFoldDB" id="A0A109W3M8"/>
<dbReference type="Proteomes" id="UP000069241">
    <property type="component" value="Chromosome"/>
</dbReference>
<dbReference type="CDD" id="cd07344">
    <property type="entry name" value="M48_yhfN_like"/>
    <property type="match status" value="1"/>
</dbReference>
<accession>A0A109W3M8</accession>
<name>A0A109W3M8_9BACT</name>
<keyword evidence="3" id="KW-1185">Reference proteome</keyword>
<organism evidence="2 3">
    <name type="scientific">Desulfovibrio fairfieldensis</name>
    <dbReference type="NCBI Taxonomy" id="44742"/>
    <lineage>
        <taxon>Bacteria</taxon>
        <taxon>Pseudomonadati</taxon>
        <taxon>Thermodesulfobacteriota</taxon>
        <taxon>Desulfovibrionia</taxon>
        <taxon>Desulfovibrionales</taxon>
        <taxon>Desulfovibrionaceae</taxon>
        <taxon>Desulfovibrio</taxon>
    </lineage>
</organism>
<evidence type="ECO:0000313" key="2">
    <source>
        <dbReference type="EMBL" id="AMD88986.1"/>
    </source>
</evidence>
<protein>
    <submittedName>
        <fullName evidence="2">Peptidase</fullName>
    </submittedName>
</protein>
<dbReference type="InterPro" id="IPR053136">
    <property type="entry name" value="UTP_pyrophosphatase-like"/>
</dbReference>